<dbReference type="EMBL" id="BNAF01000014">
    <property type="protein sequence ID" value="GHE46628.1"/>
    <property type="molecule type" value="Genomic_DNA"/>
</dbReference>
<keyword evidence="2" id="KW-1185">Reference proteome</keyword>
<name>A0ABQ3I217_9SPHI</name>
<organism evidence="1 2">
    <name type="scientific">Sphingobacterium griseoflavum</name>
    <dbReference type="NCBI Taxonomy" id="1474952"/>
    <lineage>
        <taxon>Bacteria</taxon>
        <taxon>Pseudomonadati</taxon>
        <taxon>Bacteroidota</taxon>
        <taxon>Sphingobacteriia</taxon>
        <taxon>Sphingobacteriales</taxon>
        <taxon>Sphingobacteriaceae</taxon>
        <taxon>Sphingobacterium</taxon>
    </lineage>
</organism>
<sequence length="129" mass="14175">MKPILLFFSSIVLGLCTACDKTELHTRLAAEEELRQLHSEITALANSVPCTDPSQWAITPLGSKACGGPVSYIAYPEGSLSQNFLSLVEHYTEAQRAFNKKYGLISDCMYVMSPSGIRCENNRAVFITP</sequence>
<dbReference type="Proteomes" id="UP000620550">
    <property type="component" value="Unassembled WGS sequence"/>
</dbReference>
<comment type="caution">
    <text evidence="1">The sequence shown here is derived from an EMBL/GenBank/DDBJ whole genome shotgun (WGS) entry which is preliminary data.</text>
</comment>
<gene>
    <name evidence="1" type="ORF">GCM10017764_32330</name>
</gene>
<evidence type="ECO:0008006" key="3">
    <source>
        <dbReference type="Google" id="ProtNLM"/>
    </source>
</evidence>
<evidence type="ECO:0000313" key="2">
    <source>
        <dbReference type="Proteomes" id="UP000620550"/>
    </source>
</evidence>
<proteinExistence type="predicted"/>
<evidence type="ECO:0000313" key="1">
    <source>
        <dbReference type="EMBL" id="GHE46628.1"/>
    </source>
</evidence>
<reference evidence="2" key="1">
    <citation type="journal article" date="2019" name="Int. J. Syst. Evol. Microbiol.">
        <title>The Global Catalogue of Microorganisms (GCM) 10K type strain sequencing project: providing services to taxonomists for standard genome sequencing and annotation.</title>
        <authorList>
            <consortium name="The Broad Institute Genomics Platform"/>
            <consortium name="The Broad Institute Genome Sequencing Center for Infectious Disease"/>
            <person name="Wu L."/>
            <person name="Ma J."/>
        </authorList>
    </citation>
    <scope>NUCLEOTIDE SEQUENCE [LARGE SCALE GENOMIC DNA]</scope>
    <source>
        <strain evidence="2">CGMCC 1.12966</strain>
    </source>
</reference>
<protein>
    <recommendedName>
        <fullName evidence="3">Lipoprotein</fullName>
    </recommendedName>
</protein>
<dbReference type="RefSeq" id="WP_189627755.1">
    <property type="nucleotide sequence ID" value="NZ_BNAF01000014.1"/>
</dbReference>
<accession>A0ABQ3I217</accession>